<accession>A0A3B0S152</accession>
<reference evidence="7" key="1">
    <citation type="submission" date="2018-06" db="EMBL/GenBank/DDBJ databases">
        <authorList>
            <person name="Zhirakovskaya E."/>
        </authorList>
    </citation>
    <scope>NUCLEOTIDE SEQUENCE</scope>
</reference>
<dbReference type="NCBIfam" id="NF047847">
    <property type="entry name" value="SS_mature_LptM"/>
    <property type="match status" value="1"/>
</dbReference>
<evidence type="ECO:0000256" key="6">
    <source>
        <dbReference type="ARBA" id="ARBA00023288"/>
    </source>
</evidence>
<keyword evidence="2" id="KW-0732">Signal</keyword>
<evidence type="ECO:0000256" key="5">
    <source>
        <dbReference type="ARBA" id="ARBA00023237"/>
    </source>
</evidence>
<keyword evidence="6" id="KW-0449">Lipoprotein</keyword>
<protein>
    <recommendedName>
        <fullName evidence="8">Lipoprotein</fullName>
    </recommendedName>
</protein>
<name>A0A3B0S152_9ZZZZ</name>
<proteinExistence type="predicted"/>
<evidence type="ECO:0000313" key="7">
    <source>
        <dbReference type="EMBL" id="VAV90263.1"/>
    </source>
</evidence>
<keyword evidence="3" id="KW-0472">Membrane</keyword>
<dbReference type="EMBL" id="UOEH01000034">
    <property type="protein sequence ID" value="VAV90263.1"/>
    <property type="molecule type" value="Genomic_DNA"/>
</dbReference>
<organism evidence="7">
    <name type="scientific">hydrothermal vent metagenome</name>
    <dbReference type="NCBI Taxonomy" id="652676"/>
    <lineage>
        <taxon>unclassified sequences</taxon>
        <taxon>metagenomes</taxon>
        <taxon>ecological metagenomes</taxon>
    </lineage>
</organism>
<keyword evidence="5" id="KW-0998">Cell outer membrane</keyword>
<evidence type="ECO:0008006" key="8">
    <source>
        <dbReference type="Google" id="ProtNLM"/>
    </source>
</evidence>
<dbReference type="AlphaFoldDB" id="A0A3B0S152"/>
<evidence type="ECO:0000256" key="1">
    <source>
        <dbReference type="ARBA" id="ARBA00004459"/>
    </source>
</evidence>
<evidence type="ECO:0000256" key="2">
    <source>
        <dbReference type="ARBA" id="ARBA00022729"/>
    </source>
</evidence>
<comment type="subcellular location">
    <subcellularLocation>
        <location evidence="1">Cell outer membrane</location>
        <topology evidence="1">Lipid-anchor</topology>
    </subcellularLocation>
</comment>
<dbReference type="InterPro" id="IPR032831">
    <property type="entry name" value="LptM_cons"/>
</dbReference>
<dbReference type="PROSITE" id="PS51257">
    <property type="entry name" value="PROKAR_LIPOPROTEIN"/>
    <property type="match status" value="1"/>
</dbReference>
<keyword evidence="4" id="KW-0564">Palmitate</keyword>
<evidence type="ECO:0000256" key="3">
    <source>
        <dbReference type="ARBA" id="ARBA00023136"/>
    </source>
</evidence>
<sequence length="35" mass="3848">MRALIILMAILFAVSACGKKAPLRPPEEPPEQSLR</sequence>
<evidence type="ECO:0000256" key="4">
    <source>
        <dbReference type="ARBA" id="ARBA00023139"/>
    </source>
</evidence>
<gene>
    <name evidence="7" type="ORF">MNBD_ALPHA05-2452</name>
</gene>